<dbReference type="AlphaFoldDB" id="A0A401TLX2"/>
<organism evidence="1 2">
    <name type="scientific">Chiloscyllium punctatum</name>
    <name type="common">Brownbanded bambooshark</name>
    <name type="synonym">Hemiscyllium punctatum</name>
    <dbReference type="NCBI Taxonomy" id="137246"/>
    <lineage>
        <taxon>Eukaryota</taxon>
        <taxon>Metazoa</taxon>
        <taxon>Chordata</taxon>
        <taxon>Craniata</taxon>
        <taxon>Vertebrata</taxon>
        <taxon>Chondrichthyes</taxon>
        <taxon>Elasmobranchii</taxon>
        <taxon>Galeomorphii</taxon>
        <taxon>Galeoidea</taxon>
        <taxon>Orectolobiformes</taxon>
        <taxon>Hemiscylliidae</taxon>
        <taxon>Chiloscyllium</taxon>
    </lineage>
</organism>
<dbReference type="Gene3D" id="1.20.1270.60">
    <property type="entry name" value="Arfaptin homology (AH) domain/BAR domain"/>
    <property type="match status" value="1"/>
</dbReference>
<feature type="non-terminal residue" evidence="1">
    <location>
        <position position="65"/>
    </location>
</feature>
<evidence type="ECO:0000313" key="2">
    <source>
        <dbReference type="Proteomes" id="UP000287033"/>
    </source>
</evidence>
<dbReference type="EMBL" id="BEZZ01117773">
    <property type="protein sequence ID" value="GCC43647.1"/>
    <property type="molecule type" value="Genomic_DNA"/>
</dbReference>
<dbReference type="STRING" id="137246.A0A401TLX2"/>
<proteinExistence type="predicted"/>
<gene>
    <name evidence="1" type="ORF">chiPu_0027922</name>
</gene>
<dbReference type="InterPro" id="IPR027267">
    <property type="entry name" value="AH/BAR_dom_sf"/>
</dbReference>
<accession>A0A401TLX2</accession>
<dbReference type="Proteomes" id="UP000287033">
    <property type="component" value="Unassembled WGS sequence"/>
</dbReference>
<sequence length="65" mass="7642">MTAADKLSALHLDVRTQLSKVDSDQVKQWQKDSFHKQLIGGFKETREADEEFRKAQKPWLKKLKE</sequence>
<reference evidence="1 2" key="1">
    <citation type="journal article" date="2018" name="Nat. Ecol. Evol.">
        <title>Shark genomes provide insights into elasmobranch evolution and the origin of vertebrates.</title>
        <authorList>
            <person name="Hara Y"/>
            <person name="Yamaguchi K"/>
            <person name="Onimaru K"/>
            <person name="Kadota M"/>
            <person name="Koyanagi M"/>
            <person name="Keeley SD"/>
            <person name="Tatsumi K"/>
            <person name="Tanaka K"/>
            <person name="Motone F"/>
            <person name="Kageyama Y"/>
            <person name="Nozu R"/>
            <person name="Adachi N"/>
            <person name="Nishimura O"/>
            <person name="Nakagawa R"/>
            <person name="Tanegashima C"/>
            <person name="Kiyatake I"/>
            <person name="Matsumoto R"/>
            <person name="Murakumo K"/>
            <person name="Nishida K"/>
            <person name="Terakita A"/>
            <person name="Kuratani S"/>
            <person name="Sato K"/>
            <person name="Hyodo S Kuraku.S."/>
        </authorList>
    </citation>
    <scope>NUCLEOTIDE SEQUENCE [LARGE SCALE GENOMIC DNA]</scope>
</reference>
<dbReference type="SUPFAM" id="SSF103657">
    <property type="entry name" value="BAR/IMD domain-like"/>
    <property type="match status" value="1"/>
</dbReference>
<evidence type="ECO:0000313" key="1">
    <source>
        <dbReference type="EMBL" id="GCC43647.1"/>
    </source>
</evidence>
<keyword evidence="2" id="KW-1185">Reference proteome</keyword>
<comment type="caution">
    <text evidence="1">The sequence shown here is derived from an EMBL/GenBank/DDBJ whole genome shotgun (WGS) entry which is preliminary data.</text>
</comment>
<dbReference type="OrthoDB" id="10255128at2759"/>
<protein>
    <submittedName>
        <fullName evidence="1">Uncharacterized protein</fullName>
    </submittedName>
</protein>
<name>A0A401TLX2_CHIPU</name>